<dbReference type="PROSITE" id="PS00344">
    <property type="entry name" value="GATA_ZN_FINGER_1"/>
    <property type="match status" value="1"/>
</dbReference>
<dbReference type="EMBL" id="LSRQ01004710">
    <property type="protein sequence ID" value="OAY68849.1"/>
    <property type="molecule type" value="Genomic_DNA"/>
</dbReference>
<name>A0A199UVR0_ANACO</name>
<evidence type="ECO:0000256" key="1">
    <source>
        <dbReference type="SAM" id="MobiDB-lite"/>
    </source>
</evidence>
<dbReference type="GO" id="GO:0006355">
    <property type="term" value="P:regulation of DNA-templated transcription"/>
    <property type="evidence" value="ECO:0007669"/>
    <property type="project" value="InterPro"/>
</dbReference>
<feature type="compositionally biased region" description="Polar residues" evidence="1">
    <location>
        <begin position="250"/>
        <end position="262"/>
    </location>
</feature>
<comment type="caution">
    <text evidence="3">The sequence shown here is derived from an EMBL/GenBank/DDBJ whole genome shotgun (WGS) entry which is preliminary data.</text>
</comment>
<protein>
    <submittedName>
        <fullName evidence="3">Protein FAR1-RELATED SEQUENCE 5</fullName>
    </submittedName>
</protein>
<dbReference type="Pfam" id="PF03101">
    <property type="entry name" value="FAR1"/>
    <property type="match status" value="1"/>
</dbReference>
<dbReference type="GO" id="GO:0043565">
    <property type="term" value="F:sequence-specific DNA binding"/>
    <property type="evidence" value="ECO:0007669"/>
    <property type="project" value="InterPro"/>
</dbReference>
<evidence type="ECO:0000313" key="4">
    <source>
        <dbReference type="Proteomes" id="UP000092600"/>
    </source>
</evidence>
<dbReference type="Proteomes" id="UP000092600">
    <property type="component" value="Unassembled WGS sequence"/>
</dbReference>
<dbReference type="STRING" id="4615.A0A199UVR0"/>
<dbReference type="Gene3D" id="3.30.50.10">
    <property type="entry name" value="Erythroid Transcription Factor GATA-1, subunit A"/>
    <property type="match status" value="1"/>
</dbReference>
<dbReference type="CDD" id="cd00202">
    <property type="entry name" value="ZnF_GATA"/>
    <property type="match status" value="1"/>
</dbReference>
<dbReference type="InterPro" id="IPR004330">
    <property type="entry name" value="FAR1_DNA_bnd_dom"/>
</dbReference>
<dbReference type="SMART" id="SM00401">
    <property type="entry name" value="ZnF_GATA"/>
    <property type="match status" value="1"/>
</dbReference>
<gene>
    <name evidence="3" type="ORF">ACMD2_16270</name>
</gene>
<feature type="region of interest" description="Disordered" evidence="1">
    <location>
        <begin position="242"/>
        <end position="267"/>
    </location>
</feature>
<dbReference type="GO" id="GO:0008270">
    <property type="term" value="F:zinc ion binding"/>
    <property type="evidence" value="ECO:0007669"/>
    <property type="project" value="InterPro"/>
</dbReference>
<dbReference type="Pfam" id="PF00320">
    <property type="entry name" value="GATA"/>
    <property type="match status" value="1"/>
</dbReference>
<dbReference type="PANTHER" id="PTHR47718:SF8">
    <property type="entry name" value="PROTEIN FAR1-RELATED SEQUENCE"/>
    <property type="match status" value="1"/>
</dbReference>
<evidence type="ECO:0000259" key="2">
    <source>
        <dbReference type="PROSITE" id="PS00344"/>
    </source>
</evidence>
<reference evidence="3 4" key="1">
    <citation type="journal article" date="2016" name="DNA Res.">
        <title>The draft genome of MD-2 pineapple using hybrid error correction of long reads.</title>
        <authorList>
            <person name="Redwan R.M."/>
            <person name="Saidin A."/>
            <person name="Kumar S.V."/>
        </authorList>
    </citation>
    <scope>NUCLEOTIDE SEQUENCE [LARGE SCALE GENOMIC DNA]</scope>
    <source>
        <strain evidence="4">cv. MD2</strain>
        <tissue evidence="3">Leaf</tissue>
    </source>
</reference>
<dbReference type="PANTHER" id="PTHR47718">
    <property type="entry name" value="OS01G0519700 PROTEIN"/>
    <property type="match status" value="1"/>
</dbReference>
<proteinExistence type="predicted"/>
<dbReference type="InterPro" id="IPR000679">
    <property type="entry name" value="Znf_GATA"/>
</dbReference>
<dbReference type="AlphaFoldDB" id="A0A199UVR0"/>
<feature type="domain" description="GATA-type" evidence="2">
    <location>
        <begin position="66"/>
        <end position="93"/>
    </location>
</feature>
<dbReference type="SUPFAM" id="SSF57716">
    <property type="entry name" value="Glucocorticoid receptor-like (DNA-binding domain)"/>
    <property type="match status" value="1"/>
</dbReference>
<evidence type="ECO:0000313" key="3">
    <source>
        <dbReference type="EMBL" id="OAY68849.1"/>
    </source>
</evidence>
<accession>A0A199UVR0</accession>
<dbReference type="InterPro" id="IPR013088">
    <property type="entry name" value="Znf_NHR/GATA"/>
</dbReference>
<organism evidence="3 4">
    <name type="scientific">Ananas comosus</name>
    <name type="common">Pineapple</name>
    <name type="synonym">Ananas ananas</name>
    <dbReference type="NCBI Taxonomy" id="4615"/>
    <lineage>
        <taxon>Eukaryota</taxon>
        <taxon>Viridiplantae</taxon>
        <taxon>Streptophyta</taxon>
        <taxon>Embryophyta</taxon>
        <taxon>Tracheophyta</taxon>
        <taxon>Spermatophyta</taxon>
        <taxon>Magnoliopsida</taxon>
        <taxon>Liliopsida</taxon>
        <taxon>Poales</taxon>
        <taxon>Bromeliaceae</taxon>
        <taxon>Bromelioideae</taxon>
        <taxon>Ananas</taxon>
    </lineage>
</organism>
<sequence length="390" mass="44844">MPYMQGGSDRGLISNMYLNNVTILEMCDCGWELMWCTVPMMSYAEDQDEDAHPNNGDDGLEDPLRCLHCGISSKFTSHMRRGPEGRRTLCNACGIAWKKGKQRKIIDYDAPVQDLENSKMVPEIDMEFENEDKAYEFYNRYAGVVGFSVRKGWLDKSSDNVTRSRTLVCSREGFRKDKKGAKEVKRPRPETRIGCPARLTFKLTQNGTYKVTEFIADHNHQPAPPSAMHMLRSQRVTTEVHSSEVDLSDDSGSTLKSTTEPINRQVGGPRNVRFLPLDYKIALRSKRMRAMQYYERVVDEHRYAELQADFHASQSFPRIPPSKMLRQAANMYTPAVFEMFRKEFEIFMDCMLYSCGEIGTIAEYKGSYFHKYLTEHVNKLIVCYVGTKIV</sequence>